<reference evidence="2" key="1">
    <citation type="journal article" date="2018" name="PLoS Negl. Trop. Dis.">
        <title>Sialome diversity of ticks revealed by RNAseq of single tick salivary glands.</title>
        <authorList>
            <person name="Perner J."/>
            <person name="Kropackova S."/>
            <person name="Kopacek P."/>
            <person name="Ribeiro J.M."/>
        </authorList>
    </citation>
    <scope>NUCLEOTIDE SEQUENCE</scope>
    <source>
        <strain evidence="2">Siblings of single egg batch collected in Ceske Budejovice</strain>
        <tissue evidence="2">Salivary glands</tissue>
    </source>
</reference>
<accession>A0A147BQ78</accession>
<keyword evidence="1" id="KW-0812">Transmembrane</keyword>
<evidence type="ECO:0000313" key="2">
    <source>
        <dbReference type="EMBL" id="JAR92525.1"/>
    </source>
</evidence>
<keyword evidence="1" id="KW-0472">Membrane</keyword>
<feature type="transmembrane region" description="Helical" evidence="1">
    <location>
        <begin position="88"/>
        <end position="110"/>
    </location>
</feature>
<dbReference type="EMBL" id="GEGO01002879">
    <property type="protein sequence ID" value="JAR92525.1"/>
    <property type="molecule type" value="Transcribed_RNA"/>
</dbReference>
<organism evidence="2">
    <name type="scientific">Ixodes ricinus</name>
    <name type="common">Common tick</name>
    <name type="synonym">Acarus ricinus</name>
    <dbReference type="NCBI Taxonomy" id="34613"/>
    <lineage>
        <taxon>Eukaryota</taxon>
        <taxon>Metazoa</taxon>
        <taxon>Ecdysozoa</taxon>
        <taxon>Arthropoda</taxon>
        <taxon>Chelicerata</taxon>
        <taxon>Arachnida</taxon>
        <taxon>Acari</taxon>
        <taxon>Parasitiformes</taxon>
        <taxon>Ixodida</taxon>
        <taxon>Ixodoidea</taxon>
        <taxon>Ixodidae</taxon>
        <taxon>Ixodinae</taxon>
        <taxon>Ixodes</taxon>
    </lineage>
</organism>
<evidence type="ECO:0000256" key="1">
    <source>
        <dbReference type="SAM" id="Phobius"/>
    </source>
</evidence>
<keyword evidence="1" id="KW-1133">Transmembrane helix</keyword>
<proteinExistence type="predicted"/>
<sequence length="115" mass="13523">MQHIQLLVLLLLLLQYIGLLWLLQLHMWLHLQGFCLPGLTLIDMLLSNVHVQNLLIVNWELNRPSRICFLHESKWRCICVESCLLLNLLWLLCFVFLLILLMNLVCILLVHLGCL</sequence>
<protein>
    <submittedName>
        <fullName evidence="2">Uncharacterized protein</fullName>
    </submittedName>
</protein>
<dbReference type="AlphaFoldDB" id="A0A147BQ78"/>
<name>A0A147BQ78_IXORI</name>